<sequence length="113" mass="12077">MNKHALALSLLLSLVGAAHATMPTPQPAAAAAASEAQAQAPELAEGEIRRIDVENKKITIKHGPIKSLAMPGMTMVFVLKDEAQLNALKVGDKIRFDAARIEGVFVVTRLQRP</sequence>
<evidence type="ECO:0000313" key="3">
    <source>
        <dbReference type="Proteomes" id="UP000562027"/>
    </source>
</evidence>
<evidence type="ECO:0000256" key="1">
    <source>
        <dbReference type="SAM" id="SignalP"/>
    </source>
</evidence>
<dbReference type="Gene3D" id="2.40.50.320">
    <property type="entry name" value="Copper binding periplasmic protein CusF"/>
    <property type="match status" value="1"/>
</dbReference>
<dbReference type="RefSeq" id="WP_184300919.1">
    <property type="nucleotide sequence ID" value="NZ_JACHLP010000006.1"/>
</dbReference>
<comment type="caution">
    <text evidence="2">The sequence shown here is derived from an EMBL/GenBank/DDBJ whole genome shotgun (WGS) entry which is preliminary data.</text>
</comment>
<reference evidence="2 3" key="1">
    <citation type="submission" date="2020-08" db="EMBL/GenBank/DDBJ databases">
        <title>Functional genomics of gut bacteria from endangered species of beetles.</title>
        <authorList>
            <person name="Carlos-Shanley C."/>
        </authorList>
    </citation>
    <scope>NUCLEOTIDE SEQUENCE [LARGE SCALE GENOMIC DNA]</scope>
    <source>
        <strain evidence="2 3">S00239</strain>
    </source>
</reference>
<name>A0A840LE42_9BURK</name>
<evidence type="ECO:0000313" key="2">
    <source>
        <dbReference type="EMBL" id="MBB4844468.1"/>
    </source>
</evidence>
<dbReference type="InterPro" id="IPR042230">
    <property type="entry name" value="CusF_sf"/>
</dbReference>
<accession>A0A840LE42</accession>
<keyword evidence="3" id="KW-1185">Reference proteome</keyword>
<feature type="chain" id="PRO_5032640882" evidence="1">
    <location>
        <begin position="21"/>
        <end position="113"/>
    </location>
</feature>
<gene>
    <name evidence="2" type="ORF">HNP55_003012</name>
</gene>
<organism evidence="2 3">
    <name type="scientific">Roseateles oligotrophus</name>
    <dbReference type="NCBI Taxonomy" id="1769250"/>
    <lineage>
        <taxon>Bacteria</taxon>
        <taxon>Pseudomonadati</taxon>
        <taxon>Pseudomonadota</taxon>
        <taxon>Betaproteobacteria</taxon>
        <taxon>Burkholderiales</taxon>
        <taxon>Sphaerotilaceae</taxon>
        <taxon>Roseateles</taxon>
    </lineage>
</organism>
<feature type="signal peptide" evidence="1">
    <location>
        <begin position="1"/>
        <end position="20"/>
    </location>
</feature>
<protein>
    <submittedName>
        <fullName evidence="2">Cu/Ag efflux protein CusF</fullName>
    </submittedName>
</protein>
<keyword evidence="1" id="KW-0732">Signal</keyword>
<dbReference type="InterPro" id="IPR021647">
    <property type="entry name" value="CusF_Ec"/>
</dbReference>
<dbReference type="EMBL" id="JACHLP010000006">
    <property type="protein sequence ID" value="MBB4844468.1"/>
    <property type="molecule type" value="Genomic_DNA"/>
</dbReference>
<dbReference type="AlphaFoldDB" id="A0A840LE42"/>
<dbReference type="Proteomes" id="UP000562027">
    <property type="component" value="Unassembled WGS sequence"/>
</dbReference>
<dbReference type="Pfam" id="PF11604">
    <property type="entry name" value="CusF_Ec"/>
    <property type="match status" value="1"/>
</dbReference>
<proteinExistence type="predicted"/>